<evidence type="ECO:0000256" key="2">
    <source>
        <dbReference type="ARBA" id="ARBA00005695"/>
    </source>
</evidence>
<dbReference type="Proteomes" id="UP000248311">
    <property type="component" value="Unassembled WGS sequence"/>
</dbReference>
<sequence>MPRLSRRGLIASGAAAGLLSVTGLPLRAQSRGGTLRLGLAGAHATDCWDARGHDDSFMATLGHGAVFDCLTEIAATGELVGELAEGWEASPDAATWEFTLRRGVRFHDGTPFTARDVIASYRLHMDGPSPAAPLLADVTGMEALGDHRLRFILASGNADFPFLLSDYHLLIYPADRIRQAMAQGIGTGLYRVERFEPGHRALLTRVEGHYKDGRAGWFDAVEALAIPGGAARIRALEDGRVDAIDRLPPQQVAALRARRGVEVIATTGNAHLGFAMQPGLSRLHNAMISLALKAGIDRPAMLDQVLAGHGRVASDHPLGPANSYWDDGLSPHRDPDQARYILQVAGLEGMELAVRADPHVHPGAAEAARLLQEGAQRVGLGLRIASEDEAAPLRLTASAGRLTEDWMFAAALAPGSEWGLPFDGRLAGLMRQARSTPDSEERRAIYGRMQGQIAREGAVAVPVHADFLDAASTALAHPEAIGSVWDLDSHRICERWWFA</sequence>
<dbReference type="CDD" id="cd08503">
    <property type="entry name" value="PBP2_NikA_DppA_OppA_like_17"/>
    <property type="match status" value="1"/>
</dbReference>
<dbReference type="InterPro" id="IPR000914">
    <property type="entry name" value="SBP_5_dom"/>
</dbReference>
<dbReference type="SUPFAM" id="SSF53850">
    <property type="entry name" value="Periplasmic binding protein-like II"/>
    <property type="match status" value="1"/>
</dbReference>
<keyword evidence="6" id="KW-1185">Reference proteome</keyword>
<comment type="caution">
    <text evidence="5">The sequence shown here is derived from an EMBL/GenBank/DDBJ whole genome shotgun (WGS) entry which is preliminary data.</text>
</comment>
<dbReference type="AlphaFoldDB" id="A0A318SVP2"/>
<proteinExistence type="inferred from homology"/>
<gene>
    <name evidence="5" type="ORF">DFP88_102238</name>
</gene>
<dbReference type="InterPro" id="IPR039424">
    <property type="entry name" value="SBP_5"/>
</dbReference>
<dbReference type="Gene3D" id="3.10.105.10">
    <property type="entry name" value="Dipeptide-binding Protein, Domain 3"/>
    <property type="match status" value="1"/>
</dbReference>
<dbReference type="PROSITE" id="PS51318">
    <property type="entry name" value="TAT"/>
    <property type="match status" value="1"/>
</dbReference>
<feature type="domain" description="Solute-binding protein family 5" evidence="4">
    <location>
        <begin position="78"/>
        <end position="390"/>
    </location>
</feature>
<dbReference type="OrthoDB" id="9803988at2"/>
<comment type="subcellular location">
    <subcellularLocation>
        <location evidence="1">Periplasm</location>
    </subcellularLocation>
</comment>
<protein>
    <submittedName>
        <fullName evidence="5">Peptide/nickel transport system substrate-binding protein</fullName>
    </submittedName>
</protein>
<evidence type="ECO:0000313" key="5">
    <source>
        <dbReference type="EMBL" id="PYE84439.1"/>
    </source>
</evidence>
<dbReference type="Pfam" id="PF00496">
    <property type="entry name" value="SBP_bac_5"/>
    <property type="match status" value="1"/>
</dbReference>
<evidence type="ECO:0000256" key="3">
    <source>
        <dbReference type="ARBA" id="ARBA00022729"/>
    </source>
</evidence>
<evidence type="ECO:0000256" key="1">
    <source>
        <dbReference type="ARBA" id="ARBA00004418"/>
    </source>
</evidence>
<dbReference type="EMBL" id="QJTE01000002">
    <property type="protein sequence ID" value="PYE84439.1"/>
    <property type="molecule type" value="Genomic_DNA"/>
</dbReference>
<evidence type="ECO:0000313" key="6">
    <source>
        <dbReference type="Proteomes" id="UP000248311"/>
    </source>
</evidence>
<dbReference type="GO" id="GO:0015833">
    <property type="term" value="P:peptide transport"/>
    <property type="evidence" value="ECO:0007669"/>
    <property type="project" value="TreeGrafter"/>
</dbReference>
<accession>A0A318SVP2</accession>
<name>A0A318SVP2_9RHOB</name>
<evidence type="ECO:0000259" key="4">
    <source>
        <dbReference type="Pfam" id="PF00496"/>
    </source>
</evidence>
<dbReference type="Gene3D" id="3.90.76.10">
    <property type="entry name" value="Dipeptide-binding Protein, Domain 1"/>
    <property type="match status" value="1"/>
</dbReference>
<dbReference type="PANTHER" id="PTHR30290:SF38">
    <property type="entry name" value="D,D-DIPEPTIDE-BINDING PERIPLASMIC PROTEIN DDPA-RELATED"/>
    <property type="match status" value="1"/>
</dbReference>
<keyword evidence="3" id="KW-0732">Signal</keyword>
<dbReference type="GO" id="GO:1904680">
    <property type="term" value="F:peptide transmembrane transporter activity"/>
    <property type="evidence" value="ECO:0007669"/>
    <property type="project" value="TreeGrafter"/>
</dbReference>
<comment type="similarity">
    <text evidence="2">Belongs to the bacterial solute-binding protein 5 family.</text>
</comment>
<reference evidence="5 6" key="1">
    <citation type="submission" date="2018-06" db="EMBL/GenBank/DDBJ databases">
        <title>Genomic Encyclopedia of Type Strains, Phase III (KMG-III): the genomes of soil and plant-associated and newly described type strains.</title>
        <authorList>
            <person name="Whitman W."/>
        </authorList>
    </citation>
    <scope>NUCLEOTIDE SEQUENCE [LARGE SCALE GENOMIC DNA]</scope>
    <source>
        <strain evidence="5 6">CECT 9025</strain>
    </source>
</reference>
<organism evidence="5 6">
    <name type="scientific">Pseudoroseicyclus aestuarii</name>
    <dbReference type="NCBI Taxonomy" id="1795041"/>
    <lineage>
        <taxon>Bacteria</taxon>
        <taxon>Pseudomonadati</taxon>
        <taxon>Pseudomonadota</taxon>
        <taxon>Alphaproteobacteria</taxon>
        <taxon>Rhodobacterales</taxon>
        <taxon>Paracoccaceae</taxon>
        <taxon>Pseudoroseicyclus</taxon>
    </lineage>
</organism>
<dbReference type="Gene3D" id="3.40.190.10">
    <property type="entry name" value="Periplasmic binding protein-like II"/>
    <property type="match status" value="1"/>
</dbReference>
<dbReference type="PANTHER" id="PTHR30290">
    <property type="entry name" value="PERIPLASMIC BINDING COMPONENT OF ABC TRANSPORTER"/>
    <property type="match status" value="1"/>
</dbReference>
<dbReference type="InterPro" id="IPR006311">
    <property type="entry name" value="TAT_signal"/>
</dbReference>